<comment type="caution">
    <text evidence="2">The sequence shown here is derived from an EMBL/GenBank/DDBJ whole genome shotgun (WGS) entry which is preliminary data.</text>
</comment>
<proteinExistence type="predicted"/>
<keyword evidence="3" id="KW-1185">Reference proteome</keyword>
<dbReference type="EMBL" id="BAAABU010000031">
    <property type="protein sequence ID" value="GAA0261081.1"/>
    <property type="molecule type" value="Genomic_DNA"/>
</dbReference>
<feature type="transmembrane region" description="Helical" evidence="1">
    <location>
        <begin position="36"/>
        <end position="55"/>
    </location>
</feature>
<name>A0ABP3EGR9_9PSEU</name>
<evidence type="ECO:0008006" key="4">
    <source>
        <dbReference type="Google" id="ProtNLM"/>
    </source>
</evidence>
<protein>
    <recommendedName>
        <fullName evidence="4">SMODS and SLOG-associating 2TM effector domain-containing protein</fullName>
    </recommendedName>
</protein>
<reference evidence="3" key="1">
    <citation type="journal article" date="2019" name="Int. J. Syst. Evol. Microbiol.">
        <title>The Global Catalogue of Microorganisms (GCM) 10K type strain sequencing project: providing services to taxonomists for standard genome sequencing and annotation.</title>
        <authorList>
            <consortium name="The Broad Institute Genomics Platform"/>
            <consortium name="The Broad Institute Genome Sequencing Center for Infectious Disease"/>
            <person name="Wu L."/>
            <person name="Ma J."/>
        </authorList>
    </citation>
    <scope>NUCLEOTIDE SEQUENCE [LARGE SCALE GENOMIC DNA]</scope>
    <source>
        <strain evidence="3">JCM 3380</strain>
    </source>
</reference>
<organism evidence="2 3">
    <name type="scientific">Saccharothrix mutabilis subsp. mutabilis</name>
    <dbReference type="NCBI Taxonomy" id="66855"/>
    <lineage>
        <taxon>Bacteria</taxon>
        <taxon>Bacillati</taxon>
        <taxon>Actinomycetota</taxon>
        <taxon>Actinomycetes</taxon>
        <taxon>Pseudonocardiales</taxon>
        <taxon>Pseudonocardiaceae</taxon>
        <taxon>Saccharothrix</taxon>
    </lineage>
</organism>
<keyword evidence="1" id="KW-0472">Membrane</keyword>
<dbReference type="Proteomes" id="UP001500416">
    <property type="component" value="Unassembled WGS sequence"/>
</dbReference>
<evidence type="ECO:0000313" key="3">
    <source>
        <dbReference type="Proteomes" id="UP001500416"/>
    </source>
</evidence>
<keyword evidence="1" id="KW-0812">Transmembrane</keyword>
<accession>A0ABP3EGR9</accession>
<sequence length="153" mass="17167">MSAVATTVEALVQELDDRMAKDCRALTRWRHVHRTVGVFYTIVLVLVPAVLAVGFTSSETVLGKTLLLVAAVVGGLNVTFKPYLHSQKRRADVNNMRRLRDQFRAEVTDSPDAKAVYEKYSALYAEMFEARGRELVDGHLGKEEITKEETGRQ</sequence>
<gene>
    <name evidence="2" type="ORF">GCM10010492_72650</name>
</gene>
<evidence type="ECO:0000256" key="1">
    <source>
        <dbReference type="SAM" id="Phobius"/>
    </source>
</evidence>
<keyword evidence="1" id="KW-1133">Transmembrane helix</keyword>
<feature type="transmembrane region" description="Helical" evidence="1">
    <location>
        <begin position="61"/>
        <end position="80"/>
    </location>
</feature>
<evidence type="ECO:0000313" key="2">
    <source>
        <dbReference type="EMBL" id="GAA0261081.1"/>
    </source>
</evidence>